<dbReference type="InterPro" id="IPR028098">
    <property type="entry name" value="Glyco_trans_4-like_N"/>
</dbReference>
<evidence type="ECO:0000259" key="1">
    <source>
        <dbReference type="Pfam" id="PF13439"/>
    </source>
</evidence>
<comment type="caution">
    <text evidence="2">The sequence shown here is derived from an EMBL/GenBank/DDBJ whole genome shotgun (WGS) entry which is preliminary data.</text>
</comment>
<dbReference type="Gene3D" id="3.40.50.2000">
    <property type="entry name" value="Glycogen Phosphorylase B"/>
    <property type="match status" value="1"/>
</dbReference>
<dbReference type="RefSeq" id="WP_169225625.1">
    <property type="nucleotide sequence ID" value="NZ_JABBGC010000001.1"/>
</dbReference>
<dbReference type="AlphaFoldDB" id="A0A848GS54"/>
<keyword evidence="3" id="KW-1185">Reference proteome</keyword>
<dbReference type="Proteomes" id="UP000583266">
    <property type="component" value="Unassembled WGS sequence"/>
</dbReference>
<sequence>MNILITNIELNRRSGTVVYVYELASALNANGYNVEVYTHVAGETAQELIRQGINVVTKLNQLKFVPDIVHAHHNLTTIDVLRRFKDIPIVYFLHDRTSFYDIPIRHSRILKYIAVDYNCLDRLHIEGRIPEEYTAVIYNWVNVDRFRLRSEFAEKPSRALVFSNYAKKNNHYKVIAEACASYGLQLDVIGEGTGSAVKNPEDFLAQYDLVFAKAKAAIEALSTGAAVVLCDFRGLGEMVNPENRSYLRKFNFGMKTLTRPFDAALMIAEIDKYNALHNQGNAIWIREKSSFTRVLAEITQLYEQTIRNYEKGERGIRDNRLHTLWVRCFVKTRISLPVRAILKLVRITKEMLQR</sequence>
<keyword evidence="2" id="KW-0808">Transferase</keyword>
<evidence type="ECO:0000313" key="2">
    <source>
        <dbReference type="EMBL" id="NML38648.1"/>
    </source>
</evidence>
<reference evidence="2 3" key="1">
    <citation type="submission" date="2020-04" db="EMBL/GenBank/DDBJ databases">
        <title>Chitinophaga sp. G-6-1-13 sp. nov., isolated from soil.</title>
        <authorList>
            <person name="Dahal R.H."/>
            <person name="Chaudhary D.K."/>
        </authorList>
    </citation>
    <scope>NUCLEOTIDE SEQUENCE [LARGE SCALE GENOMIC DNA]</scope>
    <source>
        <strain evidence="2 3">G-6-1-13</strain>
    </source>
</reference>
<dbReference type="Pfam" id="PF13439">
    <property type="entry name" value="Glyco_transf_4"/>
    <property type="match status" value="1"/>
</dbReference>
<dbReference type="GO" id="GO:0016757">
    <property type="term" value="F:glycosyltransferase activity"/>
    <property type="evidence" value="ECO:0007669"/>
    <property type="project" value="UniProtKB-ARBA"/>
</dbReference>
<evidence type="ECO:0000313" key="3">
    <source>
        <dbReference type="Proteomes" id="UP000583266"/>
    </source>
</evidence>
<name>A0A848GS54_9BACT</name>
<gene>
    <name evidence="2" type="ORF">HHL17_15680</name>
</gene>
<organism evidence="2 3">
    <name type="scientific">Chitinophaga fulva</name>
    <dbReference type="NCBI Taxonomy" id="2728842"/>
    <lineage>
        <taxon>Bacteria</taxon>
        <taxon>Pseudomonadati</taxon>
        <taxon>Bacteroidota</taxon>
        <taxon>Chitinophagia</taxon>
        <taxon>Chitinophagales</taxon>
        <taxon>Chitinophagaceae</taxon>
        <taxon>Chitinophaga</taxon>
    </lineage>
</organism>
<proteinExistence type="predicted"/>
<dbReference type="SUPFAM" id="SSF53756">
    <property type="entry name" value="UDP-Glycosyltransferase/glycogen phosphorylase"/>
    <property type="match status" value="1"/>
</dbReference>
<protein>
    <submittedName>
        <fullName evidence="2">Glycosyltransferase family 4 protein</fullName>
    </submittedName>
</protein>
<dbReference type="EMBL" id="JABBGC010000001">
    <property type="protein sequence ID" value="NML38648.1"/>
    <property type="molecule type" value="Genomic_DNA"/>
</dbReference>
<accession>A0A848GS54</accession>
<feature type="domain" description="Glycosyltransferase subfamily 4-like N-terminal" evidence="1">
    <location>
        <begin position="14"/>
        <end position="145"/>
    </location>
</feature>